<dbReference type="PANTHER" id="PTHR31286:SF99">
    <property type="entry name" value="DUF4283 DOMAIN-CONTAINING PROTEIN"/>
    <property type="match status" value="1"/>
</dbReference>
<reference evidence="2 3" key="1">
    <citation type="submission" date="2020-09" db="EMBL/GenBank/DDBJ databases">
        <title>De no assembly of potato wild relative species, Solanum commersonii.</title>
        <authorList>
            <person name="Cho K."/>
        </authorList>
    </citation>
    <scope>NUCLEOTIDE SEQUENCE [LARGE SCALE GENOMIC DNA]</scope>
    <source>
        <strain evidence="2">LZ3.2</strain>
        <tissue evidence="2">Leaf</tissue>
    </source>
</reference>
<proteinExistence type="predicted"/>
<feature type="domain" description="DUF4283" evidence="1">
    <location>
        <begin position="100"/>
        <end position="151"/>
    </location>
</feature>
<evidence type="ECO:0000313" key="2">
    <source>
        <dbReference type="EMBL" id="KAG5620306.1"/>
    </source>
</evidence>
<dbReference type="Proteomes" id="UP000824120">
    <property type="component" value="Chromosome 2"/>
</dbReference>
<name>A0A9J6A7K4_SOLCO</name>
<dbReference type="EMBL" id="JACXVP010000002">
    <property type="protein sequence ID" value="KAG5620306.1"/>
    <property type="molecule type" value="Genomic_DNA"/>
</dbReference>
<comment type="caution">
    <text evidence="2">The sequence shown here is derived from an EMBL/GenBank/DDBJ whole genome shotgun (WGS) entry which is preliminary data.</text>
</comment>
<protein>
    <recommendedName>
        <fullName evidence="1">DUF4283 domain-containing protein</fullName>
    </recommendedName>
</protein>
<dbReference type="InterPro" id="IPR040256">
    <property type="entry name" value="At4g02000-like"/>
</dbReference>
<sequence>MSHCQSDLNTPTSPDGADMAIDQTTAEEKQSFKNILITRAPIQSKNPIEAKERSNTLLEELMTGTGEDTQMDYLSEGNNRVSLTEEEKKRIYQPWSPILKKKLSLMWRVSEEIVLIDLGHDYFIVKFLKEENLHKSLQHGPWFINGYFLSVRLAKLPTEFYNHTILAKVGLKLRKLVKTNVCTSATLRGRYARICVEILLDTPVHKYV</sequence>
<dbReference type="OrthoDB" id="1750606at2759"/>
<gene>
    <name evidence="2" type="ORF">H5410_005524</name>
</gene>
<dbReference type="InterPro" id="IPR025558">
    <property type="entry name" value="DUF4283"/>
</dbReference>
<dbReference type="Pfam" id="PF14111">
    <property type="entry name" value="DUF4283"/>
    <property type="match status" value="1"/>
</dbReference>
<evidence type="ECO:0000259" key="1">
    <source>
        <dbReference type="Pfam" id="PF14111"/>
    </source>
</evidence>
<organism evidence="2 3">
    <name type="scientific">Solanum commersonii</name>
    <name type="common">Commerson's wild potato</name>
    <name type="synonym">Commerson's nightshade</name>
    <dbReference type="NCBI Taxonomy" id="4109"/>
    <lineage>
        <taxon>Eukaryota</taxon>
        <taxon>Viridiplantae</taxon>
        <taxon>Streptophyta</taxon>
        <taxon>Embryophyta</taxon>
        <taxon>Tracheophyta</taxon>
        <taxon>Spermatophyta</taxon>
        <taxon>Magnoliopsida</taxon>
        <taxon>eudicotyledons</taxon>
        <taxon>Gunneridae</taxon>
        <taxon>Pentapetalae</taxon>
        <taxon>asterids</taxon>
        <taxon>lamiids</taxon>
        <taxon>Solanales</taxon>
        <taxon>Solanaceae</taxon>
        <taxon>Solanoideae</taxon>
        <taxon>Solaneae</taxon>
        <taxon>Solanum</taxon>
    </lineage>
</organism>
<evidence type="ECO:0000313" key="3">
    <source>
        <dbReference type="Proteomes" id="UP000824120"/>
    </source>
</evidence>
<accession>A0A9J6A7K4</accession>
<dbReference type="AlphaFoldDB" id="A0A9J6A7K4"/>
<keyword evidence="3" id="KW-1185">Reference proteome</keyword>
<dbReference type="PANTHER" id="PTHR31286">
    <property type="entry name" value="GLYCINE-RICH CELL WALL STRUCTURAL PROTEIN 1.8-LIKE"/>
    <property type="match status" value="1"/>
</dbReference>